<dbReference type="InterPro" id="IPR001650">
    <property type="entry name" value="Helicase_C-like"/>
</dbReference>
<feature type="domain" description="Helicase C-terminal" evidence="7">
    <location>
        <begin position="916"/>
        <end position="1066"/>
    </location>
</feature>
<feature type="region of interest" description="Disordered" evidence="5">
    <location>
        <begin position="1"/>
        <end position="44"/>
    </location>
</feature>
<dbReference type="Gene3D" id="3.40.50.300">
    <property type="entry name" value="P-loop containing nucleotide triphosphate hydrolases"/>
    <property type="match status" value="1"/>
</dbReference>
<dbReference type="RefSeq" id="XP_060365999.1">
    <property type="nucleotide sequence ID" value="XM_060504824.1"/>
</dbReference>
<dbReference type="InterPro" id="IPR014001">
    <property type="entry name" value="Helicase_ATP-bd"/>
</dbReference>
<evidence type="ECO:0000256" key="1">
    <source>
        <dbReference type="ARBA" id="ARBA00022741"/>
    </source>
</evidence>
<dbReference type="InterPro" id="IPR038718">
    <property type="entry name" value="SNF2-like_sf"/>
</dbReference>
<evidence type="ECO:0000259" key="7">
    <source>
        <dbReference type="PROSITE" id="PS51194"/>
    </source>
</evidence>
<gene>
    <name evidence="8" type="ORF">BDZ83DRAFT_575556</name>
</gene>
<name>A0AAD8UQA4_GLOAC</name>
<keyword evidence="1" id="KW-0547">Nucleotide-binding</keyword>
<evidence type="ECO:0000313" key="9">
    <source>
        <dbReference type="Proteomes" id="UP001244207"/>
    </source>
</evidence>
<evidence type="ECO:0000256" key="4">
    <source>
        <dbReference type="ARBA" id="ARBA00022840"/>
    </source>
</evidence>
<feature type="compositionally biased region" description="Basic and acidic residues" evidence="5">
    <location>
        <begin position="232"/>
        <end position="241"/>
    </location>
</feature>
<dbReference type="PANTHER" id="PTHR45626:SF17">
    <property type="entry name" value="HELICASE-LIKE TRANSCRIPTION FACTOR"/>
    <property type="match status" value="1"/>
</dbReference>
<reference evidence="8" key="1">
    <citation type="submission" date="2021-12" db="EMBL/GenBank/DDBJ databases">
        <title>Comparative genomics, transcriptomics and evolutionary studies reveal genomic signatures of adaptation to plant cell wall in hemibiotrophic fungi.</title>
        <authorList>
            <consortium name="DOE Joint Genome Institute"/>
            <person name="Baroncelli R."/>
            <person name="Diaz J.F."/>
            <person name="Benocci T."/>
            <person name="Peng M."/>
            <person name="Battaglia E."/>
            <person name="Haridas S."/>
            <person name="Andreopoulos W."/>
            <person name="Labutti K."/>
            <person name="Pangilinan J."/>
            <person name="Floch G.L."/>
            <person name="Makela M.R."/>
            <person name="Henrissat B."/>
            <person name="Grigoriev I.V."/>
            <person name="Crouch J.A."/>
            <person name="De Vries R.P."/>
            <person name="Sukno S.A."/>
            <person name="Thon M.R."/>
        </authorList>
    </citation>
    <scope>NUCLEOTIDE SEQUENCE</scope>
    <source>
        <strain evidence="8">CBS 112980</strain>
    </source>
</reference>
<dbReference type="InterPro" id="IPR000330">
    <property type="entry name" value="SNF2_N"/>
</dbReference>
<organism evidence="8 9">
    <name type="scientific">Glomerella acutata</name>
    <name type="common">Colletotrichum acutatum</name>
    <dbReference type="NCBI Taxonomy" id="27357"/>
    <lineage>
        <taxon>Eukaryota</taxon>
        <taxon>Fungi</taxon>
        <taxon>Dikarya</taxon>
        <taxon>Ascomycota</taxon>
        <taxon>Pezizomycotina</taxon>
        <taxon>Sordariomycetes</taxon>
        <taxon>Hypocreomycetidae</taxon>
        <taxon>Glomerellales</taxon>
        <taxon>Glomerellaceae</taxon>
        <taxon>Colletotrichum</taxon>
        <taxon>Colletotrichum acutatum species complex</taxon>
    </lineage>
</organism>
<feature type="region of interest" description="Disordered" evidence="5">
    <location>
        <begin position="63"/>
        <end position="183"/>
    </location>
</feature>
<dbReference type="Pfam" id="PF00176">
    <property type="entry name" value="SNF2-rel_dom"/>
    <property type="match status" value="1"/>
</dbReference>
<dbReference type="SMART" id="SM00487">
    <property type="entry name" value="DEXDc"/>
    <property type="match status" value="1"/>
</dbReference>
<protein>
    <submittedName>
        <fullName evidence="8">SNF2 super family protein</fullName>
    </submittedName>
</protein>
<dbReference type="Proteomes" id="UP001244207">
    <property type="component" value="Unassembled WGS sequence"/>
</dbReference>
<keyword evidence="2" id="KW-0378">Hydrolase</keyword>
<dbReference type="CDD" id="cd18793">
    <property type="entry name" value="SF2_C_SNF"/>
    <property type="match status" value="1"/>
</dbReference>
<evidence type="ECO:0000256" key="3">
    <source>
        <dbReference type="ARBA" id="ARBA00022806"/>
    </source>
</evidence>
<evidence type="ECO:0000256" key="5">
    <source>
        <dbReference type="SAM" id="MobiDB-lite"/>
    </source>
</evidence>
<dbReference type="SMART" id="SM00490">
    <property type="entry name" value="HELICc"/>
    <property type="match status" value="1"/>
</dbReference>
<feature type="compositionally biased region" description="Basic and acidic residues" evidence="5">
    <location>
        <begin position="99"/>
        <end position="110"/>
    </location>
</feature>
<dbReference type="GO" id="GO:0016787">
    <property type="term" value="F:hydrolase activity"/>
    <property type="evidence" value="ECO:0007669"/>
    <property type="project" value="UniProtKB-KW"/>
</dbReference>
<dbReference type="SUPFAM" id="SSF52540">
    <property type="entry name" value="P-loop containing nucleoside triphosphate hydrolases"/>
    <property type="match status" value="2"/>
</dbReference>
<dbReference type="InterPro" id="IPR049730">
    <property type="entry name" value="SNF2/RAD54-like_C"/>
</dbReference>
<dbReference type="GO" id="GO:0004386">
    <property type="term" value="F:helicase activity"/>
    <property type="evidence" value="ECO:0007669"/>
    <property type="project" value="UniProtKB-KW"/>
</dbReference>
<feature type="region of interest" description="Disordered" evidence="5">
    <location>
        <begin position="214"/>
        <end position="252"/>
    </location>
</feature>
<dbReference type="InterPro" id="IPR050628">
    <property type="entry name" value="SNF2_RAD54_helicase_TF"/>
</dbReference>
<dbReference type="AlphaFoldDB" id="A0AAD8UQA4"/>
<comment type="caution">
    <text evidence="8">The sequence shown here is derived from an EMBL/GenBank/DDBJ whole genome shotgun (WGS) entry which is preliminary data.</text>
</comment>
<sequence length="1149" mass="130269">MSCDESSHVEVNSANRQRQPFLLDDDDKDGDSGSEKGGFRPTIDLQAEHNIFDESIEDMIKESRRDVHDGGRAATLSYHGNDELDGLFCSSDEQVPNVERSHDAVPIKSEESDDDSGLMIINQGEASSKARERWSKPRGTRSTDLTSPPRVKQEPAADTRLNPMLEATGREPATEGLEERQAELHSKALNGAITMEEISEMYLVSSKLSQIQEAAKTESKPPKVAPSLASNVDERTAGESKKKAKRKSHAPIKTREEFWRHEGKVRLDREKKDDYRKAKGKKRLGVCQGTSRDVKRMKKSDQTLEDAGEEGVNTGIQLQINTILRTVDAIQERADAGKLPDAPVIIATTRAEQLKQLRDAAPDYFEPDLLRDQARQLLQSTKGLGPRAVRAKNGLWNVKGMLSDMHNHQLVVGAWMRSRELNTVPKMPKGGILADSMGLGKTIETLSCIVRNQASEKLRDEGKGPTLVVVPSGQTITQWMDEVRTHCNRKFARHIIHFKEKDKMDVDPLAFFNIVFASYHQLRRSIPCVETMEQKRREIADPEKYKKWLAEATGVLHRIEWHRVVLDEAHAIKNHQTHSAYASFRLKAKYRWAVTGTPLINAASEFFSYLKFIRCHGIQKFRDFERKFRAGVIFSLTHSVRTQGEYFLGQPILNLPTTKPTHQYLKLSKEEMVIFKMMEGCFRRKINRDIEQGTAANQMRSYLVMLLRLRQASTHPFLLEGMMAEYFTSNDFQSIKEKLKNLENGNTVYNQIGSWTQRQRIGMDVNTEDSQLQPFGQSDFGLAFDMSKQIQYLEKVLEIKRSKCVSCHQISPSNSCGCVFCSNCVVVHLASKGRKCPRCRRFIGYPNPLKPFDNEEGGNAGSTTQTLTDKEYAKGFDYTGFQHTEDDKDDKHAVRFLQVADRHPHLPLTPSAKLTALKETVLRWQAEAPDDKIIIFSQFNVVMKLIGRLLEAEGIDFAYLSGKQNTEQRNRAVDEFQNGDKIKVLIVSLRAGGQCLNLTKANRVILMELWWNQAVEQQAFARVYRIGQIKETHFVRFSVDTPIEQRMLQMQASKILAINTALQDDKIRAPKISLEDIGTLLGKVTFRDGVIHRISADYDDYNDDYDDDDDSSDDSSESSSEEEGNLEGFVVSDDEEEAMDSLSDESEEE</sequence>
<dbReference type="GeneID" id="85388723"/>
<dbReference type="InterPro" id="IPR027417">
    <property type="entry name" value="P-loop_NTPase"/>
</dbReference>
<keyword evidence="3" id="KW-0347">Helicase</keyword>
<dbReference type="PANTHER" id="PTHR45626">
    <property type="entry name" value="TRANSCRIPTION TERMINATION FACTOR 2-RELATED"/>
    <property type="match status" value="1"/>
</dbReference>
<feature type="region of interest" description="Disordered" evidence="5">
    <location>
        <begin position="1099"/>
        <end position="1149"/>
    </location>
</feature>
<dbReference type="Gene3D" id="3.40.50.10810">
    <property type="entry name" value="Tandem AAA-ATPase domain"/>
    <property type="match status" value="1"/>
</dbReference>
<dbReference type="GO" id="GO:0006281">
    <property type="term" value="P:DNA repair"/>
    <property type="evidence" value="ECO:0007669"/>
    <property type="project" value="TreeGrafter"/>
</dbReference>
<accession>A0AAD8UQA4</accession>
<dbReference type="PROSITE" id="PS51194">
    <property type="entry name" value="HELICASE_CTER"/>
    <property type="match status" value="1"/>
</dbReference>
<dbReference type="Pfam" id="PF00271">
    <property type="entry name" value="Helicase_C"/>
    <property type="match status" value="1"/>
</dbReference>
<evidence type="ECO:0000313" key="8">
    <source>
        <dbReference type="EMBL" id="KAK1725944.1"/>
    </source>
</evidence>
<dbReference type="EMBL" id="JAHMHS010000037">
    <property type="protein sequence ID" value="KAK1725944.1"/>
    <property type="molecule type" value="Genomic_DNA"/>
</dbReference>
<dbReference type="GO" id="GO:0005634">
    <property type="term" value="C:nucleus"/>
    <property type="evidence" value="ECO:0007669"/>
    <property type="project" value="TreeGrafter"/>
</dbReference>
<dbReference type="PROSITE" id="PS51192">
    <property type="entry name" value="HELICASE_ATP_BIND_1"/>
    <property type="match status" value="1"/>
</dbReference>
<keyword evidence="4" id="KW-0067">ATP-binding</keyword>
<feature type="compositionally biased region" description="Basic and acidic residues" evidence="5">
    <location>
        <begin position="168"/>
        <end position="183"/>
    </location>
</feature>
<feature type="compositionally biased region" description="Acidic residues" evidence="5">
    <location>
        <begin position="1099"/>
        <end position="1125"/>
    </location>
</feature>
<dbReference type="CDD" id="cd18008">
    <property type="entry name" value="DEXDc_SHPRH-like"/>
    <property type="match status" value="1"/>
</dbReference>
<feature type="compositionally biased region" description="Basic residues" evidence="5">
    <location>
        <begin position="242"/>
        <end position="252"/>
    </location>
</feature>
<proteinExistence type="predicted"/>
<feature type="compositionally biased region" description="Acidic residues" evidence="5">
    <location>
        <begin position="1132"/>
        <end position="1149"/>
    </location>
</feature>
<dbReference type="GO" id="GO:0005524">
    <property type="term" value="F:ATP binding"/>
    <property type="evidence" value="ECO:0007669"/>
    <property type="project" value="UniProtKB-KW"/>
</dbReference>
<evidence type="ECO:0000259" key="6">
    <source>
        <dbReference type="PROSITE" id="PS51192"/>
    </source>
</evidence>
<feature type="compositionally biased region" description="Polar residues" evidence="5">
    <location>
        <begin position="9"/>
        <end position="18"/>
    </location>
</feature>
<keyword evidence="9" id="KW-1185">Reference proteome</keyword>
<feature type="domain" description="Helicase ATP-binding" evidence="6">
    <location>
        <begin position="422"/>
        <end position="616"/>
    </location>
</feature>
<dbReference type="GO" id="GO:0008094">
    <property type="term" value="F:ATP-dependent activity, acting on DNA"/>
    <property type="evidence" value="ECO:0007669"/>
    <property type="project" value="TreeGrafter"/>
</dbReference>
<evidence type="ECO:0000256" key="2">
    <source>
        <dbReference type="ARBA" id="ARBA00022801"/>
    </source>
</evidence>